<dbReference type="GeneTree" id="ENSGT00390000004928"/>
<proteinExistence type="predicted"/>
<dbReference type="AlphaFoldDB" id="A0A8D0HQB2"/>
<gene>
    <name evidence="2" type="primary">PLPBP</name>
</gene>
<reference evidence="2" key="2">
    <citation type="submission" date="2025-09" db="UniProtKB">
        <authorList>
            <consortium name="Ensembl"/>
        </authorList>
    </citation>
    <scope>IDENTIFICATION</scope>
</reference>
<keyword evidence="1" id="KW-0663">Pyridoxal phosphate</keyword>
<evidence type="ECO:0000313" key="3">
    <source>
        <dbReference type="Proteomes" id="UP000694392"/>
    </source>
</evidence>
<protein>
    <submittedName>
        <fullName evidence="2">Pyridoxal phosphate binding protein</fullName>
    </submittedName>
</protein>
<dbReference type="Proteomes" id="UP000694392">
    <property type="component" value="Unplaced"/>
</dbReference>
<dbReference type="InterPro" id="IPR029066">
    <property type="entry name" value="PLP-binding_barrel"/>
</dbReference>
<dbReference type="PANTHER" id="PTHR10146">
    <property type="entry name" value="PROLINE SYNTHETASE CO-TRANSCRIBED BACTERIAL HOMOLOG PROTEIN"/>
    <property type="match status" value="1"/>
</dbReference>
<accession>A0A8D0HQB2</accession>
<dbReference type="SUPFAM" id="SSF51419">
    <property type="entry name" value="PLP-binding barrel"/>
    <property type="match status" value="1"/>
</dbReference>
<dbReference type="Gene3D" id="3.20.20.10">
    <property type="entry name" value="Alanine racemase"/>
    <property type="match status" value="1"/>
</dbReference>
<dbReference type="GO" id="GO:0030170">
    <property type="term" value="F:pyridoxal phosphate binding"/>
    <property type="evidence" value="ECO:0007669"/>
    <property type="project" value="InterPro"/>
</dbReference>
<sequence>MSLELLGSHPFTEPEPRSVRPSLPEIKWHFIGHLQKSNINKLIAVTILYMLETADSVKLADKVNSTWQKKGPSQRLKIMVQINTSGEDRKHGLPPEETVEHIIKKCPSLEFVGLMTGPNPDFQHSLSSRHSVCVPIPVVIPYLHLFHLDTSCSLFSGQIEVVSTNVRIGTLAETKDPNGASQAHSFV</sequence>
<keyword evidence="3" id="KW-1185">Reference proteome</keyword>
<dbReference type="Ensembl" id="ENSSPUT00000025381.1">
    <property type="protein sequence ID" value="ENSSPUP00000023789.1"/>
    <property type="gene ID" value="ENSSPUG00000018224.1"/>
</dbReference>
<evidence type="ECO:0000256" key="1">
    <source>
        <dbReference type="ARBA" id="ARBA00022898"/>
    </source>
</evidence>
<dbReference type="InterPro" id="IPR011078">
    <property type="entry name" value="PyrdxlP_homeostasis"/>
</dbReference>
<reference evidence="2" key="1">
    <citation type="submission" date="2025-08" db="UniProtKB">
        <authorList>
            <consortium name="Ensembl"/>
        </authorList>
    </citation>
    <scope>IDENTIFICATION</scope>
</reference>
<evidence type="ECO:0000313" key="2">
    <source>
        <dbReference type="Ensembl" id="ENSSPUP00000023789.1"/>
    </source>
</evidence>
<name>A0A8D0HQB2_SPHPU</name>
<organism evidence="2 3">
    <name type="scientific">Sphenodon punctatus</name>
    <name type="common">Tuatara</name>
    <name type="synonym">Hatteria punctata</name>
    <dbReference type="NCBI Taxonomy" id="8508"/>
    <lineage>
        <taxon>Eukaryota</taxon>
        <taxon>Metazoa</taxon>
        <taxon>Chordata</taxon>
        <taxon>Craniata</taxon>
        <taxon>Vertebrata</taxon>
        <taxon>Euteleostomi</taxon>
        <taxon>Lepidosauria</taxon>
        <taxon>Sphenodontia</taxon>
        <taxon>Sphenodontidae</taxon>
        <taxon>Sphenodon</taxon>
    </lineage>
</organism>
<dbReference type="PANTHER" id="PTHR10146:SF14">
    <property type="entry name" value="PYRIDOXAL PHOSPHATE HOMEOSTASIS PROTEIN"/>
    <property type="match status" value="1"/>
</dbReference>